<proteinExistence type="predicted"/>
<evidence type="ECO:0000313" key="4">
    <source>
        <dbReference type="Proteomes" id="UP000648663"/>
    </source>
</evidence>
<evidence type="ECO:0000313" key="3">
    <source>
        <dbReference type="Proteomes" id="UP000552836"/>
    </source>
</evidence>
<organism evidence="2 3">
    <name type="scientific">Modestobacter marinus</name>
    <dbReference type="NCBI Taxonomy" id="477641"/>
    <lineage>
        <taxon>Bacteria</taxon>
        <taxon>Bacillati</taxon>
        <taxon>Actinomycetota</taxon>
        <taxon>Actinomycetes</taxon>
        <taxon>Geodermatophilales</taxon>
        <taxon>Geodermatophilaceae</taxon>
        <taxon>Modestobacter</taxon>
    </lineage>
</organism>
<reference evidence="4" key="2">
    <citation type="journal article" date="2019" name="Int. J. Syst. Evol. Microbiol.">
        <title>The Global Catalogue of Microorganisms (GCM) 10K type strain sequencing project: providing services to taxonomists for standard genome sequencing and annotation.</title>
        <authorList>
            <consortium name="The Broad Institute Genomics Platform"/>
            <consortium name="The Broad Institute Genome Sequencing Center for Infectious Disease"/>
            <person name="Wu L."/>
            <person name="Ma J."/>
        </authorList>
    </citation>
    <scope>NUCLEOTIDE SEQUENCE [LARGE SCALE GENOMIC DNA]</scope>
    <source>
        <strain evidence="4">CGMCC 4.5581</strain>
    </source>
</reference>
<reference evidence="2 3" key="3">
    <citation type="submission" date="2020-02" db="EMBL/GenBank/DDBJ databases">
        <title>Sequencing the genomes of 1000 actinobacteria strains.</title>
        <authorList>
            <person name="Klenk H.-P."/>
        </authorList>
    </citation>
    <scope>NUCLEOTIDE SEQUENCE [LARGE SCALE GENOMIC DNA]</scope>
    <source>
        <strain evidence="2 3">DSM 45201</strain>
    </source>
</reference>
<sequence>MSDEQRPVAVKGVASIVVTSVEMGNSDDETRRQVLAWMQATGYIDASFLLEVATAIAKQAQPFDWPVEDQEQRRQIERMLGVVGSSDQLLVALRARELVTALAQELSTGG</sequence>
<dbReference type="EMBL" id="JAAMPA010000004">
    <property type="protein sequence ID" value="NIH70226.1"/>
    <property type="molecule type" value="Genomic_DNA"/>
</dbReference>
<comment type="caution">
    <text evidence="2">The sequence shown here is derived from an EMBL/GenBank/DDBJ whole genome shotgun (WGS) entry which is preliminary data.</text>
</comment>
<accession>A0A846LRS3</accession>
<reference evidence="1" key="4">
    <citation type="submission" date="2024-05" db="EMBL/GenBank/DDBJ databases">
        <authorList>
            <person name="Sun Q."/>
            <person name="Zhou Y."/>
        </authorList>
    </citation>
    <scope>NUCLEOTIDE SEQUENCE</scope>
    <source>
        <strain evidence="1">CGMCC 4.5581</strain>
    </source>
</reference>
<dbReference type="EMBL" id="BMMI01000018">
    <property type="protein sequence ID" value="GGL85755.1"/>
    <property type="molecule type" value="Genomic_DNA"/>
</dbReference>
<evidence type="ECO:0000313" key="2">
    <source>
        <dbReference type="EMBL" id="NIH70226.1"/>
    </source>
</evidence>
<gene>
    <name evidence="2" type="ORF">FB380_004736</name>
    <name evidence="1" type="ORF">GCM10011589_47720</name>
</gene>
<evidence type="ECO:0000313" key="1">
    <source>
        <dbReference type="EMBL" id="GGL85755.1"/>
    </source>
</evidence>
<dbReference type="Proteomes" id="UP000648663">
    <property type="component" value="Unassembled WGS sequence"/>
</dbReference>
<protein>
    <submittedName>
        <fullName evidence="2">Uncharacterized protein</fullName>
    </submittedName>
</protein>
<name>A0A846LRS3_9ACTN</name>
<reference evidence="1" key="1">
    <citation type="journal article" date="2014" name="Int. J. Syst. Evol. Microbiol.">
        <title>Complete genome of a new Firmicutes species belonging to the dominant human colonic microbiota ('Ruminococcus bicirculans') reveals two chromosomes and a selective capacity to utilize plant glucans.</title>
        <authorList>
            <consortium name="NISC Comparative Sequencing Program"/>
            <person name="Wegmann U."/>
            <person name="Louis P."/>
            <person name="Goesmann A."/>
            <person name="Henrissat B."/>
            <person name="Duncan S.H."/>
            <person name="Flint H.J."/>
        </authorList>
    </citation>
    <scope>NUCLEOTIDE SEQUENCE</scope>
    <source>
        <strain evidence="1">CGMCC 4.5581</strain>
    </source>
</reference>
<dbReference type="Proteomes" id="UP000552836">
    <property type="component" value="Unassembled WGS sequence"/>
</dbReference>
<keyword evidence="4" id="KW-1185">Reference proteome</keyword>
<dbReference type="AlphaFoldDB" id="A0A846LRS3"/>
<dbReference type="RefSeq" id="WP_166757778.1">
    <property type="nucleotide sequence ID" value="NZ_BMMI01000018.1"/>
</dbReference>